<proteinExistence type="predicted"/>
<organism evidence="2 3">
    <name type="scientific">Roseibium algae</name>
    <dbReference type="NCBI Taxonomy" id="3123038"/>
    <lineage>
        <taxon>Bacteria</taxon>
        <taxon>Pseudomonadati</taxon>
        <taxon>Pseudomonadota</taxon>
        <taxon>Alphaproteobacteria</taxon>
        <taxon>Hyphomicrobiales</taxon>
        <taxon>Stappiaceae</taxon>
        <taxon>Roseibium</taxon>
    </lineage>
</organism>
<evidence type="ECO:0000313" key="2">
    <source>
        <dbReference type="EMBL" id="MEJ8476264.1"/>
    </source>
</evidence>
<keyword evidence="1" id="KW-0732">Signal</keyword>
<feature type="chain" id="PRO_5047260451" evidence="1">
    <location>
        <begin position="29"/>
        <end position="83"/>
    </location>
</feature>
<evidence type="ECO:0000313" key="3">
    <source>
        <dbReference type="Proteomes" id="UP001385499"/>
    </source>
</evidence>
<evidence type="ECO:0000256" key="1">
    <source>
        <dbReference type="SAM" id="SignalP"/>
    </source>
</evidence>
<sequence length="83" mass="9096">MLFIQIKPLTHAAALGSCVLLASTAANGQARPDTRDMTCTQAQALVKQRGEVVMTTGQYTFERFIADARTAILARLSRDQPMR</sequence>
<dbReference type="PROSITE" id="PS51257">
    <property type="entry name" value="PROKAR_LIPOPROTEIN"/>
    <property type="match status" value="1"/>
</dbReference>
<feature type="signal peptide" evidence="1">
    <location>
        <begin position="1"/>
        <end position="28"/>
    </location>
</feature>
<dbReference type="Proteomes" id="UP001385499">
    <property type="component" value="Unassembled WGS sequence"/>
</dbReference>
<dbReference type="RefSeq" id="WP_340276689.1">
    <property type="nucleotide sequence ID" value="NZ_JBAKIA010000016.1"/>
</dbReference>
<keyword evidence="3" id="KW-1185">Reference proteome</keyword>
<gene>
    <name evidence="2" type="ORF">V6575_19400</name>
</gene>
<name>A0ABU8TQ37_9HYPH</name>
<accession>A0ABU8TQ37</accession>
<protein>
    <submittedName>
        <fullName evidence="2">Uncharacterized protein</fullName>
    </submittedName>
</protein>
<dbReference type="EMBL" id="JBAKIA010000016">
    <property type="protein sequence ID" value="MEJ8476264.1"/>
    <property type="molecule type" value="Genomic_DNA"/>
</dbReference>
<comment type="caution">
    <text evidence="2">The sequence shown here is derived from an EMBL/GenBank/DDBJ whole genome shotgun (WGS) entry which is preliminary data.</text>
</comment>
<reference evidence="2 3" key="1">
    <citation type="submission" date="2024-02" db="EMBL/GenBank/DDBJ databases">
        <title>Roseibium algae sp. nov., isolated from marine alga (Grateloupia sp.), showing potential in myo-inositol conversion.</title>
        <authorList>
            <person name="Wang Y."/>
        </authorList>
    </citation>
    <scope>NUCLEOTIDE SEQUENCE [LARGE SCALE GENOMIC DNA]</scope>
    <source>
        <strain evidence="2 3">H3510</strain>
    </source>
</reference>